<gene>
    <name evidence="4" type="ORF">RF11_06138</name>
</gene>
<dbReference type="InterPro" id="IPR006600">
    <property type="entry name" value="HTH_CenpB_DNA-bd_dom"/>
</dbReference>
<reference evidence="4 5" key="1">
    <citation type="journal article" date="2014" name="Genome Biol. Evol.">
        <title>The genome of the myxosporean Thelohanellus kitauei shows adaptations to nutrient acquisition within its fish host.</title>
        <authorList>
            <person name="Yang Y."/>
            <person name="Xiong J."/>
            <person name="Zhou Z."/>
            <person name="Huo F."/>
            <person name="Miao W."/>
            <person name="Ran C."/>
            <person name="Liu Y."/>
            <person name="Zhang J."/>
            <person name="Feng J."/>
            <person name="Wang M."/>
            <person name="Wang M."/>
            <person name="Wang L."/>
            <person name="Yao B."/>
        </authorList>
    </citation>
    <scope>NUCLEOTIDE SEQUENCE [LARGE SCALE GENOMIC DNA]</scope>
    <source>
        <strain evidence="4">Wuqing</strain>
    </source>
</reference>
<keyword evidence="1" id="KW-0238">DNA-binding</keyword>
<proteinExistence type="predicted"/>
<keyword evidence="5" id="KW-1185">Reference proteome</keyword>
<dbReference type="EMBL" id="JWZT01004066">
    <property type="protein sequence ID" value="KII64926.1"/>
    <property type="molecule type" value="Genomic_DNA"/>
</dbReference>
<evidence type="ECO:0000259" key="3">
    <source>
        <dbReference type="Pfam" id="PF03221"/>
    </source>
</evidence>
<dbReference type="OrthoDB" id="6021661at2759"/>
<dbReference type="GO" id="GO:0005634">
    <property type="term" value="C:nucleus"/>
    <property type="evidence" value="ECO:0007669"/>
    <property type="project" value="TreeGrafter"/>
</dbReference>
<feature type="domain" description="HTH CENPB-type" evidence="3">
    <location>
        <begin position="41"/>
        <end position="77"/>
    </location>
</feature>
<dbReference type="AlphaFoldDB" id="A0A0C2MCR5"/>
<sequence length="154" mass="18076">MFYDKKVNCVRNWYYKKDKQEHSKENARGRNQTRKYQLPNIEAKSEELAKKRGCNDFKVTDSWLWRWKARHNIKFKKAHGDKGGAQQWKTKKTGLHYRATPDGSLCYKHIALSGYKKAMDLITVLCCANMSGTDERKLLIIGKSDRPRCFKGQE</sequence>
<dbReference type="InterPro" id="IPR050863">
    <property type="entry name" value="CenT-Element_Derived"/>
</dbReference>
<evidence type="ECO:0000313" key="4">
    <source>
        <dbReference type="EMBL" id="KII64926.1"/>
    </source>
</evidence>
<evidence type="ECO:0000256" key="1">
    <source>
        <dbReference type="ARBA" id="ARBA00023125"/>
    </source>
</evidence>
<protein>
    <recommendedName>
        <fullName evidence="6">HTH CENPB-type domain-containing protein</fullName>
    </recommendedName>
</protein>
<name>A0A0C2MCR5_THEKT</name>
<dbReference type="Proteomes" id="UP000031668">
    <property type="component" value="Unassembled WGS sequence"/>
</dbReference>
<dbReference type="GO" id="GO:0003677">
    <property type="term" value="F:DNA binding"/>
    <property type="evidence" value="ECO:0007669"/>
    <property type="project" value="UniProtKB-KW"/>
</dbReference>
<evidence type="ECO:0000259" key="2">
    <source>
        <dbReference type="Pfam" id="PF03184"/>
    </source>
</evidence>
<dbReference type="Pfam" id="PF03221">
    <property type="entry name" value="HTH_Tnp_Tc5"/>
    <property type="match status" value="1"/>
</dbReference>
<dbReference type="PANTHER" id="PTHR19303">
    <property type="entry name" value="TRANSPOSON"/>
    <property type="match status" value="1"/>
</dbReference>
<organism evidence="4 5">
    <name type="scientific">Thelohanellus kitauei</name>
    <name type="common">Myxosporean</name>
    <dbReference type="NCBI Taxonomy" id="669202"/>
    <lineage>
        <taxon>Eukaryota</taxon>
        <taxon>Metazoa</taxon>
        <taxon>Cnidaria</taxon>
        <taxon>Myxozoa</taxon>
        <taxon>Myxosporea</taxon>
        <taxon>Bivalvulida</taxon>
        <taxon>Platysporina</taxon>
        <taxon>Myxobolidae</taxon>
        <taxon>Thelohanellus</taxon>
    </lineage>
</organism>
<dbReference type="PANTHER" id="PTHR19303:SF73">
    <property type="entry name" value="PROTEIN PDC2"/>
    <property type="match status" value="1"/>
</dbReference>
<evidence type="ECO:0008006" key="6">
    <source>
        <dbReference type="Google" id="ProtNLM"/>
    </source>
</evidence>
<accession>A0A0C2MCR5</accession>
<dbReference type="Gene3D" id="1.10.10.60">
    <property type="entry name" value="Homeodomain-like"/>
    <property type="match status" value="1"/>
</dbReference>
<feature type="domain" description="DDE-1" evidence="2">
    <location>
        <begin position="122"/>
        <end position="152"/>
    </location>
</feature>
<comment type="caution">
    <text evidence="4">The sequence shown here is derived from an EMBL/GenBank/DDBJ whole genome shotgun (WGS) entry which is preliminary data.</text>
</comment>
<evidence type="ECO:0000313" key="5">
    <source>
        <dbReference type="Proteomes" id="UP000031668"/>
    </source>
</evidence>
<dbReference type="Pfam" id="PF03184">
    <property type="entry name" value="DDE_1"/>
    <property type="match status" value="1"/>
</dbReference>
<dbReference type="InterPro" id="IPR004875">
    <property type="entry name" value="DDE_SF_endonuclease_dom"/>
</dbReference>